<dbReference type="Proteomes" id="UP000223968">
    <property type="component" value="Unassembled WGS sequence"/>
</dbReference>
<name>A0A2B7Y120_9EURO</name>
<dbReference type="AlphaFoldDB" id="A0A2B7Y120"/>
<feature type="transmembrane region" description="Helical" evidence="1">
    <location>
        <begin position="111"/>
        <end position="132"/>
    </location>
</feature>
<keyword evidence="3" id="KW-1185">Reference proteome</keyword>
<feature type="transmembrane region" description="Helical" evidence="1">
    <location>
        <begin position="185"/>
        <end position="204"/>
    </location>
</feature>
<evidence type="ECO:0000313" key="3">
    <source>
        <dbReference type="Proteomes" id="UP000223968"/>
    </source>
</evidence>
<keyword evidence="1" id="KW-1133">Transmembrane helix</keyword>
<evidence type="ECO:0000313" key="2">
    <source>
        <dbReference type="EMBL" id="PGH14980.1"/>
    </source>
</evidence>
<dbReference type="OrthoDB" id="5287717at2759"/>
<reference evidence="2 3" key="1">
    <citation type="submission" date="2017-10" db="EMBL/GenBank/DDBJ databases">
        <title>Comparative genomics in systemic dimorphic fungi from Ajellomycetaceae.</title>
        <authorList>
            <person name="Munoz J.F."/>
            <person name="Mcewen J.G."/>
            <person name="Clay O.K."/>
            <person name="Cuomo C.A."/>
        </authorList>
    </citation>
    <scope>NUCLEOTIDE SEQUENCE [LARGE SCALE GENOMIC DNA]</scope>
    <source>
        <strain evidence="2 3">UAMH5409</strain>
    </source>
</reference>
<comment type="caution">
    <text evidence="2">The sequence shown here is derived from an EMBL/GenBank/DDBJ whole genome shotgun (WGS) entry which is preliminary data.</text>
</comment>
<proteinExistence type="predicted"/>
<accession>A0A2B7Y120</accession>
<gene>
    <name evidence="2" type="ORF">AJ79_02660</name>
</gene>
<dbReference type="EMBL" id="PDNB01000029">
    <property type="protein sequence ID" value="PGH14980.1"/>
    <property type="molecule type" value="Genomic_DNA"/>
</dbReference>
<feature type="transmembrane region" description="Helical" evidence="1">
    <location>
        <begin position="70"/>
        <end position="91"/>
    </location>
</feature>
<keyword evidence="1" id="KW-0472">Membrane</keyword>
<keyword evidence="1" id="KW-0812">Transmembrane</keyword>
<organism evidence="2 3">
    <name type="scientific">Helicocarpus griseus UAMH5409</name>
    <dbReference type="NCBI Taxonomy" id="1447875"/>
    <lineage>
        <taxon>Eukaryota</taxon>
        <taxon>Fungi</taxon>
        <taxon>Dikarya</taxon>
        <taxon>Ascomycota</taxon>
        <taxon>Pezizomycotina</taxon>
        <taxon>Eurotiomycetes</taxon>
        <taxon>Eurotiomycetidae</taxon>
        <taxon>Onygenales</taxon>
        <taxon>Ajellomycetaceae</taxon>
        <taxon>Helicocarpus</taxon>
    </lineage>
</organism>
<protein>
    <submittedName>
        <fullName evidence="2">Uncharacterized protein</fullName>
    </submittedName>
</protein>
<evidence type="ECO:0000256" key="1">
    <source>
        <dbReference type="SAM" id="Phobius"/>
    </source>
</evidence>
<feature type="transmembrane region" description="Helical" evidence="1">
    <location>
        <begin position="619"/>
        <end position="639"/>
    </location>
</feature>
<sequence length="716" mass="78933">MEQGRQVRFQTKRVPDELDLEKSKDYPFVIGGDTPSTATSSQPLIDRDKFESPLFTPDGPPRGGYKLTRFYIRTVVGILAPLIVTGFWLAIYIKLLTRKTNVVKYGSDKEILIYYAWFVLAVFGVGLSKYGLAGVEVSMLQHPFWQAKNTMVLLMHSGASWGGPDGWSRFLARILTGKHTATHRLWHLLATISLIGSIAIPLSGTCLELADGYVKSSKHPLVSGRTWENFNARDTGQMLKRGDSAWNVGSPITVPGLGIIYTPPYVNRNSLDHFTKLPNSLPLRERNPDFFLTPQSTVPIGGKGWGLRLGYNCFAVKSASEFTVLARKPLVPPPEPGTLAAVGTAPGPPGRNITILSLSPTDGRLSINIRGYARIGINLNNANLYDGSEPSSFDEKDLEHANVLEYALWQIRWQQAYEGMAKDPSFDDNIEPSMTDMYQPFSLDPNGTVVTDESFFGYDEKETLGSIPSHAAMSIANPIGVRCRQISVLGTAELEAQTSTFTNFKQTPSPPFNASEVESPASRFGVTAASILAAEYYTLFTATKLAPPEVLSNSVDYKRFIDPETLVEAVMRAYAMDALQLMYDGIYSNETRASYIAQNLTSSGPGKVLERGQYNPGTAAALFTIWALSSAALGIVYGFRRRWSETLDGYTLFRFGADLAHEVRYHPEFSSTNGFEDCEKLRQLPGLIGDSQPHMPVGHISLVGKHNVAKKDKLYC</sequence>